<feature type="compositionally biased region" description="Polar residues" evidence="1">
    <location>
        <begin position="296"/>
        <end position="306"/>
    </location>
</feature>
<dbReference type="STRING" id="1330018.A0A167GJE8"/>
<keyword evidence="3" id="KW-1185">Reference proteome</keyword>
<accession>A0A167GJE8</accession>
<evidence type="ECO:0000313" key="2">
    <source>
        <dbReference type="EMBL" id="KZO90622.1"/>
    </source>
</evidence>
<feature type="region of interest" description="Disordered" evidence="1">
    <location>
        <begin position="436"/>
        <end position="488"/>
    </location>
</feature>
<dbReference type="InterPro" id="IPR050055">
    <property type="entry name" value="EF-Tu_GTPase"/>
</dbReference>
<evidence type="ECO:0000256" key="1">
    <source>
        <dbReference type="SAM" id="MobiDB-lite"/>
    </source>
</evidence>
<dbReference type="EMBL" id="KV417337">
    <property type="protein sequence ID" value="KZO90622.1"/>
    <property type="molecule type" value="Genomic_DNA"/>
</dbReference>
<gene>
    <name evidence="2" type="ORF">CALVIDRAFT_602786</name>
</gene>
<reference evidence="2 3" key="1">
    <citation type="journal article" date="2016" name="Mol. Biol. Evol.">
        <title>Comparative Genomics of Early-Diverging Mushroom-Forming Fungi Provides Insights into the Origins of Lignocellulose Decay Capabilities.</title>
        <authorList>
            <person name="Nagy L.G."/>
            <person name="Riley R."/>
            <person name="Tritt A."/>
            <person name="Adam C."/>
            <person name="Daum C."/>
            <person name="Floudas D."/>
            <person name="Sun H."/>
            <person name="Yadav J.S."/>
            <person name="Pangilinan J."/>
            <person name="Larsson K.H."/>
            <person name="Matsuura K."/>
            <person name="Barry K."/>
            <person name="Labutti K."/>
            <person name="Kuo R."/>
            <person name="Ohm R.A."/>
            <person name="Bhattacharya S.S."/>
            <person name="Shirouzu T."/>
            <person name="Yoshinaga Y."/>
            <person name="Martin F.M."/>
            <person name="Grigoriev I.V."/>
            <person name="Hibbett D.S."/>
        </authorList>
    </citation>
    <scope>NUCLEOTIDE SEQUENCE [LARGE SCALE GENOMIC DNA]</scope>
    <source>
        <strain evidence="2 3">TUFC12733</strain>
    </source>
</reference>
<dbReference type="Proteomes" id="UP000076738">
    <property type="component" value="Unassembled WGS sequence"/>
</dbReference>
<protein>
    <recommendedName>
        <fullName evidence="4">GTP binding protein 2</fullName>
    </recommendedName>
</protein>
<evidence type="ECO:0000313" key="3">
    <source>
        <dbReference type="Proteomes" id="UP000076738"/>
    </source>
</evidence>
<feature type="region of interest" description="Disordered" evidence="1">
    <location>
        <begin position="280"/>
        <end position="329"/>
    </location>
</feature>
<dbReference type="PANTHER" id="PTHR43721">
    <property type="entry name" value="ELONGATION FACTOR TU-RELATED"/>
    <property type="match status" value="1"/>
</dbReference>
<proteinExistence type="predicted"/>
<sequence length="518" mass="54950">MFGEDSSESPRMPSPWLALSPSLSHANSPSPRALRPKSSNETPSPQIEPLDLNAALGAFGDKLSQSLSSSFSSLSISPTVGDEDADAFGTGRRRSSGYAGSEAMIMPRLVPEVEEGNIEYKLKLIAPTPDRFARLVTQLKWRLLEGGGQAIYEIGVADSGQLVGLTQGELAESLETLERMADELGATVLISRAIEVPVLRGRIEGAGRVRGLQNLTPATTVPLEKGASKTLIVKRLGKYNHPIGREWENKVTSSDLAAETVAIDAGSRRDKKLAIKLKKRETLAGSHPNPRGVAKASNSVQRSPLSDNIALPDDESSSSGSETTSIASTASAALSTPALTISPTTLPPCEALPTILKPRQVSQPRGDPLLKAMAKRMKRDAARERSQGLFAPPLSADGATAMLSTESGVAIPSFKTDVQKNTSVKSGPAVLAITPSPVETALGQPTANGVSKNAEKEENKDDDQLALSDPDGDGDKENADDVEDEVEQSRWIVEVQVLRKMDADAGEGFLDFEGFGLE</sequence>
<dbReference type="AlphaFoldDB" id="A0A167GJE8"/>
<feature type="compositionally biased region" description="Basic and acidic residues" evidence="1">
    <location>
        <begin position="453"/>
        <end position="463"/>
    </location>
</feature>
<evidence type="ECO:0008006" key="4">
    <source>
        <dbReference type="Google" id="ProtNLM"/>
    </source>
</evidence>
<name>A0A167GJE8_CALVF</name>
<dbReference type="OrthoDB" id="248233at2759"/>
<feature type="compositionally biased region" description="Low complexity" evidence="1">
    <location>
        <begin position="317"/>
        <end position="329"/>
    </location>
</feature>
<organism evidence="2 3">
    <name type="scientific">Calocera viscosa (strain TUFC12733)</name>
    <dbReference type="NCBI Taxonomy" id="1330018"/>
    <lineage>
        <taxon>Eukaryota</taxon>
        <taxon>Fungi</taxon>
        <taxon>Dikarya</taxon>
        <taxon>Basidiomycota</taxon>
        <taxon>Agaricomycotina</taxon>
        <taxon>Dacrymycetes</taxon>
        <taxon>Dacrymycetales</taxon>
        <taxon>Dacrymycetaceae</taxon>
        <taxon>Calocera</taxon>
    </lineage>
</organism>
<dbReference type="GO" id="GO:0003746">
    <property type="term" value="F:translation elongation factor activity"/>
    <property type="evidence" value="ECO:0007669"/>
    <property type="project" value="TreeGrafter"/>
</dbReference>
<dbReference type="PANTHER" id="PTHR43721:SF3">
    <property type="entry name" value="GTP-BINDING PROTEIN 2"/>
    <property type="match status" value="1"/>
</dbReference>
<feature type="region of interest" description="Disordered" evidence="1">
    <location>
        <begin position="1"/>
        <end position="48"/>
    </location>
</feature>
<feature type="compositionally biased region" description="Low complexity" evidence="1">
    <location>
        <begin position="14"/>
        <end position="24"/>
    </location>
</feature>